<dbReference type="GO" id="GO:0016788">
    <property type="term" value="F:hydrolase activity, acting on ester bonds"/>
    <property type="evidence" value="ECO:0007669"/>
    <property type="project" value="UniProtKB-ARBA"/>
</dbReference>
<keyword evidence="4" id="KW-1185">Reference proteome</keyword>
<reference evidence="3 4" key="1">
    <citation type="submission" date="2019-01" db="EMBL/GenBank/DDBJ databases">
        <title>Genomic insights into the origins and evolution of symbiotic genes in the Phaseolus vulgaris microsymbionts.</title>
        <authorList>
            <person name="Tong W."/>
        </authorList>
    </citation>
    <scope>NUCLEOTIDE SEQUENCE [LARGE SCALE GENOMIC DNA]</scope>
    <source>
        <strain evidence="3 4">FH23</strain>
    </source>
</reference>
<dbReference type="GO" id="GO:0004197">
    <property type="term" value="F:cysteine-type endopeptidase activity"/>
    <property type="evidence" value="ECO:0007669"/>
    <property type="project" value="InterPro"/>
</dbReference>
<dbReference type="InterPro" id="IPR029030">
    <property type="entry name" value="Caspase-like_dom_sf"/>
</dbReference>
<accession>A0AAE5TW82</accession>
<dbReference type="Proteomes" id="UP000220927">
    <property type="component" value="Chromosome"/>
</dbReference>
<protein>
    <submittedName>
        <fullName evidence="3">Peptidase C14, caspase catalytic subunit p20</fullName>
    </submittedName>
</protein>
<sequence length="635" mass="69487">MPSNGKISLEELNKRLADTSVSDEELTRYFEVDEKRSGPFSPVLALNPQTVSIPPTAEGTERSAALLNSANFIARLRRHVAFNARVGEGSYRGPILVSEGDSWFQYPFKLSDVIDDLMQRYAVFSLDAAGDTLSNMFREAEYMEAIANTGASIFLFSGGGNDVVAGGNLAAHLFDFDPAKSPAAHLRPSFNLVLDEAIGIYSKLVRQVAQKFPNLQIICHGYDYTVPANGPWLGKPMAERKITDPALQKAIARVMVDRFNERLALLQQTSARLHYIDCRNTVHEDEWYDELHPTNDGYRKVAKKFSDKIEELSPKPKAVETRANKARAAVSAETTSYRATVQPSQAASRSAKPKDGPAGRSLHIGLNAVDPGHYAGWSGELNACEFDAQDMYEIAGGLGYEAKLLLTANATRDNVAGEIEKAAQDLSAGDIFFISYSGHGGQVPDFNGDEEDGVDETWCLFDRQLIDDEQYMMWSKFKPGVRVLVISDSCHSGSVIRAVNPDSPQVAVVANPLARAMPSNIAARTFRQNRDLYNKLGSSLSSVEAQTVLRAMDTPISCSVRLISGCQDNQTSLDGLGNGAFTAALINVWDNGRFSRNYAAFHGAILSKMPETQSPNHWSIGPKNPVFDAQTPFAI</sequence>
<feature type="domain" description="Peptidase C14 caspase" evidence="2">
    <location>
        <begin position="372"/>
        <end position="615"/>
    </location>
</feature>
<dbReference type="InterPro" id="IPR050452">
    <property type="entry name" value="Metacaspase"/>
</dbReference>
<organism evidence="3 4">
    <name type="scientific">Rhizobium acidisoli</name>
    <dbReference type="NCBI Taxonomy" id="1538158"/>
    <lineage>
        <taxon>Bacteria</taxon>
        <taxon>Pseudomonadati</taxon>
        <taxon>Pseudomonadota</taxon>
        <taxon>Alphaproteobacteria</taxon>
        <taxon>Hyphomicrobiales</taxon>
        <taxon>Rhizobiaceae</taxon>
        <taxon>Rhizobium/Agrobacterium group</taxon>
        <taxon>Rhizobium</taxon>
    </lineage>
</organism>
<dbReference type="SUPFAM" id="SSF52266">
    <property type="entry name" value="SGNH hydrolase"/>
    <property type="match status" value="1"/>
</dbReference>
<dbReference type="EMBL" id="CP034998">
    <property type="protein sequence ID" value="QAS78577.1"/>
    <property type="molecule type" value="Genomic_DNA"/>
</dbReference>
<dbReference type="Gene3D" id="3.40.50.1110">
    <property type="entry name" value="SGNH hydrolase"/>
    <property type="match status" value="1"/>
</dbReference>
<dbReference type="CDD" id="cd00229">
    <property type="entry name" value="SGNH_hydrolase"/>
    <property type="match status" value="1"/>
</dbReference>
<dbReference type="InterPro" id="IPR036514">
    <property type="entry name" value="SGNH_hydro_sf"/>
</dbReference>
<dbReference type="Pfam" id="PF00656">
    <property type="entry name" value="Peptidase_C14"/>
    <property type="match status" value="1"/>
</dbReference>
<feature type="region of interest" description="Disordered" evidence="1">
    <location>
        <begin position="330"/>
        <end position="362"/>
    </location>
</feature>
<name>A0AAE5TW82_9HYPH</name>
<evidence type="ECO:0000313" key="3">
    <source>
        <dbReference type="EMBL" id="QAS78577.1"/>
    </source>
</evidence>
<dbReference type="RefSeq" id="WP_097609996.1">
    <property type="nucleotide sequence ID" value="NZ_CP034998.1"/>
</dbReference>
<evidence type="ECO:0000256" key="1">
    <source>
        <dbReference type="SAM" id="MobiDB-lite"/>
    </source>
</evidence>
<dbReference type="PANTHER" id="PTHR48104">
    <property type="entry name" value="METACASPASE-4"/>
    <property type="match status" value="1"/>
</dbReference>
<dbReference type="KEGG" id="rad:CO657_11060"/>
<evidence type="ECO:0000259" key="2">
    <source>
        <dbReference type="Pfam" id="PF00656"/>
    </source>
</evidence>
<dbReference type="GO" id="GO:0006508">
    <property type="term" value="P:proteolysis"/>
    <property type="evidence" value="ECO:0007669"/>
    <property type="project" value="InterPro"/>
</dbReference>
<dbReference type="Gene3D" id="3.40.50.1460">
    <property type="match status" value="1"/>
</dbReference>
<dbReference type="GO" id="GO:0005737">
    <property type="term" value="C:cytoplasm"/>
    <property type="evidence" value="ECO:0007669"/>
    <property type="project" value="TreeGrafter"/>
</dbReference>
<proteinExistence type="predicted"/>
<gene>
    <name evidence="3" type="ORF">CO657_11060</name>
</gene>
<feature type="compositionally biased region" description="Polar residues" evidence="1">
    <location>
        <begin position="332"/>
        <end position="348"/>
    </location>
</feature>
<dbReference type="AlphaFoldDB" id="A0AAE5TW82"/>
<dbReference type="SUPFAM" id="SSF52129">
    <property type="entry name" value="Caspase-like"/>
    <property type="match status" value="1"/>
</dbReference>
<dbReference type="InterPro" id="IPR011600">
    <property type="entry name" value="Pept_C14_caspase"/>
</dbReference>
<evidence type="ECO:0000313" key="4">
    <source>
        <dbReference type="Proteomes" id="UP000220927"/>
    </source>
</evidence>
<dbReference type="PANTHER" id="PTHR48104:SF30">
    <property type="entry name" value="METACASPASE-1"/>
    <property type="match status" value="1"/>
</dbReference>